<feature type="compositionally biased region" description="Basic and acidic residues" evidence="1">
    <location>
        <begin position="218"/>
        <end position="228"/>
    </location>
</feature>
<gene>
    <name evidence="2" type="ORF">TASK_LOCUS6292</name>
</gene>
<feature type="compositionally biased region" description="Basic and acidic residues" evidence="1">
    <location>
        <begin position="151"/>
        <end position="167"/>
    </location>
</feature>
<feature type="region of interest" description="Disordered" evidence="1">
    <location>
        <begin position="148"/>
        <end position="179"/>
    </location>
</feature>
<reference evidence="2 3" key="2">
    <citation type="submission" date="2018-11" db="EMBL/GenBank/DDBJ databases">
        <authorList>
            <consortium name="Pathogen Informatics"/>
        </authorList>
    </citation>
    <scope>NUCLEOTIDE SEQUENCE [LARGE SCALE GENOMIC DNA]</scope>
</reference>
<dbReference type="AlphaFoldDB" id="A0A0R3W7M8"/>
<feature type="region of interest" description="Disordered" evidence="1">
    <location>
        <begin position="199"/>
        <end position="229"/>
    </location>
</feature>
<feature type="compositionally biased region" description="Basic and acidic residues" evidence="1">
    <location>
        <begin position="29"/>
        <end position="48"/>
    </location>
</feature>
<dbReference type="WBParaSite" id="TASK_0000629101-mRNA-1">
    <property type="protein sequence ID" value="TASK_0000629101-mRNA-1"/>
    <property type="gene ID" value="TASK_0000629101"/>
</dbReference>
<feature type="compositionally biased region" description="Polar residues" evidence="1">
    <location>
        <begin position="169"/>
        <end position="179"/>
    </location>
</feature>
<evidence type="ECO:0000313" key="3">
    <source>
        <dbReference type="Proteomes" id="UP000282613"/>
    </source>
</evidence>
<evidence type="ECO:0000313" key="2">
    <source>
        <dbReference type="EMBL" id="VDK36437.1"/>
    </source>
</evidence>
<accession>A0A0R3W7M8</accession>
<evidence type="ECO:0000256" key="1">
    <source>
        <dbReference type="SAM" id="MobiDB-lite"/>
    </source>
</evidence>
<keyword evidence="3" id="KW-1185">Reference proteome</keyword>
<dbReference type="Proteomes" id="UP000282613">
    <property type="component" value="Unassembled WGS sequence"/>
</dbReference>
<evidence type="ECO:0000313" key="4">
    <source>
        <dbReference type="WBParaSite" id="TASK_0000629101-mRNA-1"/>
    </source>
</evidence>
<organism evidence="4">
    <name type="scientific">Taenia asiatica</name>
    <name type="common">Asian tapeworm</name>
    <dbReference type="NCBI Taxonomy" id="60517"/>
    <lineage>
        <taxon>Eukaryota</taxon>
        <taxon>Metazoa</taxon>
        <taxon>Spiralia</taxon>
        <taxon>Lophotrochozoa</taxon>
        <taxon>Platyhelminthes</taxon>
        <taxon>Cestoda</taxon>
        <taxon>Eucestoda</taxon>
        <taxon>Cyclophyllidea</taxon>
        <taxon>Taeniidae</taxon>
        <taxon>Taenia</taxon>
    </lineage>
</organism>
<name>A0A0R3W7M8_TAEAS</name>
<protein>
    <submittedName>
        <fullName evidence="2 4">Uncharacterized protein</fullName>
    </submittedName>
</protein>
<dbReference type="OrthoDB" id="6235539at2759"/>
<reference evidence="4" key="1">
    <citation type="submission" date="2017-02" db="UniProtKB">
        <authorList>
            <consortium name="WormBaseParasite"/>
        </authorList>
    </citation>
    <scope>IDENTIFICATION</scope>
</reference>
<dbReference type="EMBL" id="UYRS01018485">
    <property type="protein sequence ID" value="VDK36437.1"/>
    <property type="molecule type" value="Genomic_DNA"/>
</dbReference>
<sequence length="277" mass="31004">MLPLATITQQQSNRRIALAYVVDRGDHSFARHPDGEDQQHRDMGAELSKRKHKNRKGKWVDKETWTGQNGESQGPEAGLQMVDKENQCVLQWIQSITAEGERTNLDDRPPKRPHSEICMRQLNHSLEAMDGKVDLSCCDWLHRVGLQLPEPKPRPSMDQSDEVKEASIEGSTPEISSLSANKEGDFEAEIIETISLGSLPEVGPVPEGINKLTEQEAEEKKKRTDETSPNKMVDILIAVSDSDEGRKMSYQSSSIAKLKVAIAEHSAKPKPKKRRPV</sequence>
<proteinExistence type="predicted"/>
<feature type="region of interest" description="Disordered" evidence="1">
    <location>
        <begin position="29"/>
        <end position="57"/>
    </location>
</feature>